<proteinExistence type="predicted"/>
<name>A0AAV9RRY1_9TELE</name>
<protein>
    <submittedName>
        <fullName evidence="1">Uncharacterized protein</fullName>
    </submittedName>
</protein>
<sequence length="67" mass="7267">MRRTGRSTANMAVSLQAEEIERAVVAAVRAALQGTLPHAPPSAIPDHTSQEDALVLCLYFLFSVFIK</sequence>
<evidence type="ECO:0000313" key="1">
    <source>
        <dbReference type="EMBL" id="KAK5611632.1"/>
    </source>
</evidence>
<reference evidence="1 2" key="1">
    <citation type="submission" date="2021-06" db="EMBL/GenBank/DDBJ databases">
        <authorList>
            <person name="Palmer J.M."/>
        </authorList>
    </citation>
    <scope>NUCLEOTIDE SEQUENCE [LARGE SCALE GENOMIC DNA]</scope>
    <source>
        <strain evidence="1 2">MEX-2019</strain>
        <tissue evidence="1">Muscle</tissue>
    </source>
</reference>
<evidence type="ECO:0000313" key="2">
    <source>
        <dbReference type="Proteomes" id="UP001311232"/>
    </source>
</evidence>
<dbReference type="AlphaFoldDB" id="A0AAV9RRY1"/>
<keyword evidence="2" id="KW-1185">Reference proteome</keyword>
<dbReference type="EMBL" id="JAHHUM010001468">
    <property type="protein sequence ID" value="KAK5611632.1"/>
    <property type="molecule type" value="Genomic_DNA"/>
</dbReference>
<comment type="caution">
    <text evidence="1">The sequence shown here is derived from an EMBL/GenBank/DDBJ whole genome shotgun (WGS) entry which is preliminary data.</text>
</comment>
<organism evidence="1 2">
    <name type="scientific">Crenichthys baileyi</name>
    <name type="common">White River springfish</name>
    <dbReference type="NCBI Taxonomy" id="28760"/>
    <lineage>
        <taxon>Eukaryota</taxon>
        <taxon>Metazoa</taxon>
        <taxon>Chordata</taxon>
        <taxon>Craniata</taxon>
        <taxon>Vertebrata</taxon>
        <taxon>Euteleostomi</taxon>
        <taxon>Actinopterygii</taxon>
        <taxon>Neopterygii</taxon>
        <taxon>Teleostei</taxon>
        <taxon>Neoteleostei</taxon>
        <taxon>Acanthomorphata</taxon>
        <taxon>Ovalentaria</taxon>
        <taxon>Atherinomorphae</taxon>
        <taxon>Cyprinodontiformes</taxon>
        <taxon>Goodeidae</taxon>
        <taxon>Crenichthys</taxon>
    </lineage>
</organism>
<accession>A0AAV9RRY1</accession>
<gene>
    <name evidence="1" type="ORF">CRENBAI_013637</name>
</gene>
<dbReference type="Proteomes" id="UP001311232">
    <property type="component" value="Unassembled WGS sequence"/>
</dbReference>